<keyword evidence="4" id="KW-0479">Metal-binding</keyword>
<dbReference type="Proteomes" id="UP001140217">
    <property type="component" value="Unassembled WGS sequence"/>
</dbReference>
<keyword evidence="15" id="KW-1185">Reference proteome</keyword>
<dbReference type="GO" id="GO:0051321">
    <property type="term" value="P:meiotic cell cycle"/>
    <property type="evidence" value="ECO:0007669"/>
    <property type="project" value="UniProtKB-KW"/>
</dbReference>
<dbReference type="GO" id="GO:0046872">
    <property type="term" value="F:metal ion binding"/>
    <property type="evidence" value="ECO:0007669"/>
    <property type="project" value="UniProtKB-KW"/>
</dbReference>
<evidence type="ECO:0000256" key="5">
    <source>
        <dbReference type="ARBA" id="ARBA00022759"/>
    </source>
</evidence>
<dbReference type="PANTHER" id="PTHR21077">
    <property type="entry name" value="EME1 PROTEIN"/>
    <property type="match status" value="1"/>
</dbReference>
<evidence type="ECO:0000256" key="2">
    <source>
        <dbReference type="ARBA" id="ARBA00004123"/>
    </source>
</evidence>
<dbReference type="PANTHER" id="PTHR21077:SF5">
    <property type="entry name" value="CROSSOVER JUNCTION ENDONUCLEASE MMS4"/>
    <property type="match status" value="1"/>
</dbReference>
<dbReference type="GO" id="GO:0006281">
    <property type="term" value="P:DNA repair"/>
    <property type="evidence" value="ECO:0007669"/>
    <property type="project" value="UniProtKB-KW"/>
</dbReference>
<comment type="caution">
    <text evidence="14">The sequence shown here is derived from an EMBL/GenBank/DDBJ whole genome shotgun (WGS) entry which is preliminary data.</text>
</comment>
<accession>A0A9W8HAA3</accession>
<name>A0A9W8HAA3_9FUNG</name>
<sequence>MPEPEVIDLVSDGEEAEAGEEPRTPELPSLAELLQLPSSPPGAAPEESDDSAGLWRRWSDASSDDIINAEPLPPPPLPRAAAGHRLLGAPQPEFSDAAATVILSSSDEDDAPETRHCARSNTTNTGGAGVGLRRAASADAPSSSALALSSDARPAEPAQLAQSATPSSVGGEPEPWAAQSQAVTRRERTQAATRRERAQQTDEERRFARGVSQANRRITDAADVLPDVGVEVDPGAVQLAGPEAELLERLREAGAAARVADGAVPGAVRWTMARRRRWDPRLRLFVPLDPPRTERLATAMVVLDPQRLAELVAAGRLAPRLEIWRAALAASRLCVVVPGLKQRLRRAAGADASEFARQVRAQIRGGPSARPRAAATATAAAAAAAADPDQVQEAVLRIQVTCPWVSWFTECAGDARAVGRLLWQTTADLALAELSGGPGPADEPDGAEGPAEPSGAERPVAADVAAALRVASVRSGADLADSWLRALAQIPKVTPPVAQSIAARYPTPHSLLAAWRRLPAAADREQMLAALPVAARRLGPALSARICRVFTEPDP</sequence>
<dbReference type="GO" id="GO:0005634">
    <property type="term" value="C:nucleus"/>
    <property type="evidence" value="ECO:0007669"/>
    <property type="project" value="UniProtKB-SubCell"/>
</dbReference>
<dbReference type="Gene3D" id="1.10.150.670">
    <property type="entry name" value="Crossover junction endonuclease EME1, DNA-binding domain"/>
    <property type="match status" value="1"/>
</dbReference>
<feature type="compositionally biased region" description="Basic and acidic residues" evidence="13">
    <location>
        <begin position="184"/>
        <end position="207"/>
    </location>
</feature>
<dbReference type="InterPro" id="IPR042530">
    <property type="entry name" value="EME1/EME2_C"/>
</dbReference>
<proteinExistence type="predicted"/>
<dbReference type="GO" id="GO:0004519">
    <property type="term" value="F:endonuclease activity"/>
    <property type="evidence" value="ECO:0007669"/>
    <property type="project" value="UniProtKB-KW"/>
</dbReference>
<dbReference type="EMBL" id="JANBUL010000284">
    <property type="protein sequence ID" value="KAJ2777540.1"/>
    <property type="molecule type" value="Genomic_DNA"/>
</dbReference>
<dbReference type="GO" id="GO:0048476">
    <property type="term" value="C:Holliday junction resolvase complex"/>
    <property type="evidence" value="ECO:0007669"/>
    <property type="project" value="InterPro"/>
</dbReference>
<feature type="compositionally biased region" description="Low complexity" evidence="13">
    <location>
        <begin position="447"/>
        <end position="459"/>
    </location>
</feature>
<keyword evidence="10" id="KW-0234">DNA repair</keyword>
<comment type="cofactor">
    <cofactor evidence="1">
        <name>Mg(2+)</name>
        <dbReference type="ChEBI" id="CHEBI:18420"/>
    </cofactor>
</comment>
<keyword evidence="5" id="KW-0255">Endonuclease</keyword>
<feature type="compositionally biased region" description="Low complexity" evidence="13">
    <location>
        <begin position="132"/>
        <end position="152"/>
    </location>
</feature>
<dbReference type="Pfam" id="PF21292">
    <property type="entry name" value="EME1-MUS81_C"/>
    <property type="match status" value="1"/>
</dbReference>
<dbReference type="GO" id="GO:0016787">
    <property type="term" value="F:hydrolase activity"/>
    <property type="evidence" value="ECO:0007669"/>
    <property type="project" value="UniProtKB-KW"/>
</dbReference>
<keyword evidence="6" id="KW-0227">DNA damage</keyword>
<evidence type="ECO:0000256" key="12">
    <source>
        <dbReference type="ARBA" id="ARBA00023254"/>
    </source>
</evidence>
<evidence type="ECO:0000256" key="6">
    <source>
        <dbReference type="ARBA" id="ARBA00022763"/>
    </source>
</evidence>
<evidence type="ECO:0000256" key="9">
    <source>
        <dbReference type="ARBA" id="ARBA00023172"/>
    </source>
</evidence>
<dbReference type="Gene3D" id="3.40.50.10130">
    <property type="match status" value="1"/>
</dbReference>
<feature type="non-terminal residue" evidence="14">
    <location>
        <position position="555"/>
    </location>
</feature>
<organism evidence="14 15">
    <name type="scientific">Coemansia javaensis</name>
    <dbReference type="NCBI Taxonomy" id="2761396"/>
    <lineage>
        <taxon>Eukaryota</taxon>
        <taxon>Fungi</taxon>
        <taxon>Fungi incertae sedis</taxon>
        <taxon>Zoopagomycota</taxon>
        <taxon>Kickxellomycotina</taxon>
        <taxon>Kickxellomycetes</taxon>
        <taxon>Kickxellales</taxon>
        <taxon>Kickxellaceae</taxon>
        <taxon>Coemansia</taxon>
    </lineage>
</organism>
<keyword evidence="12" id="KW-0469">Meiosis</keyword>
<keyword evidence="9" id="KW-0233">DNA recombination</keyword>
<protein>
    <recommendedName>
        <fullName evidence="16">ERCC4 domain-containing protein</fullName>
    </recommendedName>
</protein>
<keyword evidence="3" id="KW-0540">Nuclease</keyword>
<keyword evidence="7" id="KW-0378">Hydrolase</keyword>
<reference evidence="14" key="1">
    <citation type="submission" date="2022-07" db="EMBL/GenBank/DDBJ databases">
        <title>Phylogenomic reconstructions and comparative analyses of Kickxellomycotina fungi.</title>
        <authorList>
            <person name="Reynolds N.K."/>
            <person name="Stajich J.E."/>
            <person name="Barry K."/>
            <person name="Grigoriev I.V."/>
            <person name="Crous P."/>
            <person name="Smith M.E."/>
        </authorList>
    </citation>
    <scope>NUCLEOTIDE SEQUENCE</scope>
    <source>
        <strain evidence="14">NBRC 105414</strain>
    </source>
</reference>
<comment type="subcellular location">
    <subcellularLocation>
        <location evidence="2">Nucleus</location>
    </subcellularLocation>
</comment>
<dbReference type="InterPro" id="IPR033310">
    <property type="entry name" value="Mms4/EME1/EME2"/>
</dbReference>
<evidence type="ECO:0000256" key="11">
    <source>
        <dbReference type="ARBA" id="ARBA00023242"/>
    </source>
</evidence>
<evidence type="ECO:0000256" key="4">
    <source>
        <dbReference type="ARBA" id="ARBA00022723"/>
    </source>
</evidence>
<evidence type="ECO:0000256" key="1">
    <source>
        <dbReference type="ARBA" id="ARBA00001946"/>
    </source>
</evidence>
<keyword evidence="11" id="KW-0539">Nucleus</keyword>
<feature type="region of interest" description="Disordered" evidence="13">
    <location>
        <begin position="1"/>
        <end position="28"/>
    </location>
</feature>
<dbReference type="GO" id="GO:0006310">
    <property type="term" value="P:DNA recombination"/>
    <property type="evidence" value="ECO:0007669"/>
    <property type="project" value="UniProtKB-KW"/>
</dbReference>
<evidence type="ECO:0000256" key="7">
    <source>
        <dbReference type="ARBA" id="ARBA00022801"/>
    </source>
</evidence>
<evidence type="ECO:0000256" key="13">
    <source>
        <dbReference type="SAM" id="MobiDB-lite"/>
    </source>
</evidence>
<keyword evidence="8" id="KW-0460">Magnesium</keyword>
<evidence type="ECO:0008006" key="16">
    <source>
        <dbReference type="Google" id="ProtNLM"/>
    </source>
</evidence>
<evidence type="ECO:0000256" key="3">
    <source>
        <dbReference type="ARBA" id="ARBA00022722"/>
    </source>
</evidence>
<feature type="region of interest" description="Disordered" evidence="13">
    <location>
        <begin position="104"/>
        <end position="212"/>
    </location>
</feature>
<dbReference type="OrthoDB" id="343092at2759"/>
<feature type="region of interest" description="Disordered" evidence="13">
    <location>
        <begin position="433"/>
        <end position="459"/>
    </location>
</feature>
<feature type="region of interest" description="Disordered" evidence="13">
    <location>
        <begin position="34"/>
        <end position="53"/>
    </location>
</feature>
<evidence type="ECO:0000256" key="10">
    <source>
        <dbReference type="ARBA" id="ARBA00023204"/>
    </source>
</evidence>
<dbReference type="AlphaFoldDB" id="A0A9W8HAA3"/>
<evidence type="ECO:0000313" key="14">
    <source>
        <dbReference type="EMBL" id="KAJ2777540.1"/>
    </source>
</evidence>
<evidence type="ECO:0000256" key="8">
    <source>
        <dbReference type="ARBA" id="ARBA00022842"/>
    </source>
</evidence>
<evidence type="ECO:0000313" key="15">
    <source>
        <dbReference type="Proteomes" id="UP001140217"/>
    </source>
</evidence>
<gene>
    <name evidence="14" type="ORF">H4R18_005109</name>
</gene>